<dbReference type="GO" id="GO:0000981">
    <property type="term" value="F:DNA-binding transcription factor activity, RNA polymerase II-specific"/>
    <property type="evidence" value="ECO:0007669"/>
    <property type="project" value="InterPro"/>
</dbReference>
<gene>
    <name evidence="2" type="ORF">PTTG_26808</name>
</gene>
<feature type="region of interest" description="Disordered" evidence="1">
    <location>
        <begin position="569"/>
        <end position="593"/>
    </location>
</feature>
<keyword evidence="4" id="KW-1185">Reference proteome</keyword>
<accession>A0A180GR69</accession>
<name>A0A180GR69_PUCT1</name>
<evidence type="ECO:0000313" key="4">
    <source>
        <dbReference type="Proteomes" id="UP000005240"/>
    </source>
</evidence>
<reference evidence="2" key="1">
    <citation type="submission" date="2009-11" db="EMBL/GenBank/DDBJ databases">
        <authorList>
            <consortium name="The Broad Institute Genome Sequencing Platform"/>
            <person name="Ward D."/>
            <person name="Feldgarden M."/>
            <person name="Earl A."/>
            <person name="Young S.K."/>
            <person name="Zeng Q."/>
            <person name="Koehrsen M."/>
            <person name="Alvarado L."/>
            <person name="Berlin A."/>
            <person name="Bochicchio J."/>
            <person name="Borenstein D."/>
            <person name="Chapman S.B."/>
            <person name="Chen Z."/>
            <person name="Engels R."/>
            <person name="Freedman E."/>
            <person name="Gellesch M."/>
            <person name="Goldberg J."/>
            <person name="Griggs A."/>
            <person name="Gujja S."/>
            <person name="Heilman E."/>
            <person name="Heiman D."/>
            <person name="Hepburn T."/>
            <person name="Howarth C."/>
            <person name="Jen D."/>
            <person name="Larson L."/>
            <person name="Lewis B."/>
            <person name="Mehta T."/>
            <person name="Park D."/>
            <person name="Pearson M."/>
            <person name="Roberts A."/>
            <person name="Saif S."/>
            <person name="Shea T."/>
            <person name="Shenoy N."/>
            <person name="Sisk P."/>
            <person name="Stolte C."/>
            <person name="Sykes S."/>
            <person name="Thomson T."/>
            <person name="Walk T."/>
            <person name="White J."/>
            <person name="Yandava C."/>
            <person name="Izard J."/>
            <person name="Baranova O.V."/>
            <person name="Blanton J.M."/>
            <person name="Tanner A.C."/>
            <person name="Dewhirst F.E."/>
            <person name="Haas B."/>
            <person name="Nusbaum C."/>
            <person name="Birren B."/>
        </authorList>
    </citation>
    <scope>NUCLEOTIDE SEQUENCE [LARGE SCALE GENOMIC DNA]</scope>
    <source>
        <strain evidence="2">1-1 BBBD Race 1</strain>
    </source>
</reference>
<feature type="region of interest" description="Disordered" evidence="1">
    <location>
        <begin position="425"/>
        <end position="551"/>
    </location>
</feature>
<feature type="compositionally biased region" description="Pro residues" evidence="1">
    <location>
        <begin position="442"/>
        <end position="456"/>
    </location>
</feature>
<dbReference type="AlphaFoldDB" id="A0A180GR69"/>
<feature type="compositionally biased region" description="Basic and acidic residues" evidence="1">
    <location>
        <begin position="197"/>
        <end position="210"/>
    </location>
</feature>
<dbReference type="OrthoDB" id="10678531at2759"/>
<reference evidence="2" key="2">
    <citation type="submission" date="2016-05" db="EMBL/GenBank/DDBJ databases">
        <title>Comparative analysis highlights variable genome content of wheat rusts and divergence of the mating loci.</title>
        <authorList>
            <person name="Cuomo C.A."/>
            <person name="Bakkeren G."/>
            <person name="Szabo L."/>
            <person name="Khalil H."/>
            <person name="Joly D."/>
            <person name="Goldberg J."/>
            <person name="Young S."/>
            <person name="Zeng Q."/>
            <person name="Fellers J."/>
        </authorList>
    </citation>
    <scope>NUCLEOTIDE SEQUENCE [LARGE SCALE GENOMIC DNA]</scope>
    <source>
        <strain evidence="2">1-1 BBBD Race 1</strain>
    </source>
</reference>
<feature type="compositionally biased region" description="Low complexity" evidence="1">
    <location>
        <begin position="475"/>
        <end position="487"/>
    </location>
</feature>
<dbReference type="InterPro" id="IPR001138">
    <property type="entry name" value="Zn2Cys6_DnaBD"/>
</dbReference>
<sequence>MAVPGDSLRLDAKAVFHGGTQQHYRTQANFDGKGILGHGPAGYGNPITAEGNYLIASPFSHLSIFYLAYYRTQSPLEMSRACARCCEKEVTCTWKKARKSKKDGQPCDRCIKARQPCDVFVYSSDHTPSADERPATSESESAKETSDVTQSSSPPTHQAGPSNPRARARRSSRRQSTSQAAEEGLRPSSVASHSRRERPQHERSEEERAAYQESLRALLRDCSALVPTTKEEKMRRSKRPGQPLEQDQARQKLAKTYRTRSQMAPIPLRGPQPLPAGVKPERPQAQGSSRPSGQPAAGPSRPATSKLPPAESSSSPSREPAFQPPRPAIKSKIPKSKVAKPDLEPHTQKHTSHQPAPGPSQPAVYHNLPKFRKLKSSSHLPAPRPRHTQSAIQTFRSAAPMPPAPPPSLHFVLGSVPALPGWNWEHEYETSPTPLTLRRPARPPAAMPSVPNPPGPTRGRYPANSSSPLSVFGHGVPPTGVTVRRPPQQVPPQSPEPVIETSPSPIPVRRPRGSRRPTTTTTPIDSPPVLQNQPSVSNPRPPSPRGPEVANVLHPQTTTSMVGRADGAEISQPAEPPLPHPNLPEEGQPTGDPGTPAFVARFNRPAVNDPAAGELRRTHRVIPESLVQATYERIHRTLGELFRLNPAQSIEERNDRIAALRYIFDEFHVLTSSSFDALCDD</sequence>
<proteinExistence type="predicted"/>
<dbReference type="EnsemblFungi" id="PTTG_26808-t43_1">
    <property type="protein sequence ID" value="PTTG_26808-t43_1-p1"/>
    <property type="gene ID" value="PTTG_26808"/>
</dbReference>
<feature type="region of interest" description="Disordered" evidence="1">
    <location>
        <begin position="123"/>
        <end position="403"/>
    </location>
</feature>
<reference evidence="3" key="4">
    <citation type="submission" date="2025-05" db="UniProtKB">
        <authorList>
            <consortium name="EnsemblFungi"/>
        </authorList>
    </citation>
    <scope>IDENTIFICATION</scope>
    <source>
        <strain evidence="3">isolate 1-1 / race 1 (BBBD)</strain>
    </source>
</reference>
<feature type="compositionally biased region" description="Polar residues" evidence="1">
    <location>
        <begin position="147"/>
        <end position="161"/>
    </location>
</feature>
<reference evidence="3 4" key="3">
    <citation type="journal article" date="2017" name="G3 (Bethesda)">
        <title>Comparative analysis highlights variable genome content of wheat rusts and divergence of the mating loci.</title>
        <authorList>
            <person name="Cuomo C.A."/>
            <person name="Bakkeren G."/>
            <person name="Khalil H.B."/>
            <person name="Panwar V."/>
            <person name="Joly D."/>
            <person name="Linning R."/>
            <person name="Sakthikumar S."/>
            <person name="Song X."/>
            <person name="Adiconis X."/>
            <person name="Fan L."/>
            <person name="Goldberg J.M."/>
            <person name="Levin J.Z."/>
            <person name="Young S."/>
            <person name="Zeng Q."/>
            <person name="Anikster Y."/>
            <person name="Bruce M."/>
            <person name="Wang M."/>
            <person name="Yin C."/>
            <person name="McCallum B."/>
            <person name="Szabo L.J."/>
            <person name="Hulbert S."/>
            <person name="Chen X."/>
            <person name="Fellers J.P."/>
        </authorList>
    </citation>
    <scope>NUCLEOTIDE SEQUENCE</scope>
    <source>
        <strain evidence="4">Isolate 1-1 / race 1 (BBBD)</strain>
        <strain evidence="3">isolate 1-1 / race 1 (BBBD)</strain>
    </source>
</reference>
<evidence type="ECO:0000313" key="2">
    <source>
        <dbReference type="EMBL" id="OAV94918.1"/>
    </source>
</evidence>
<dbReference type="VEuPathDB" id="FungiDB:PTTG_26808"/>
<evidence type="ECO:0000313" key="3">
    <source>
        <dbReference type="EnsemblFungi" id="PTTG_26808-t43_1-p1"/>
    </source>
</evidence>
<dbReference type="GO" id="GO:0008270">
    <property type="term" value="F:zinc ion binding"/>
    <property type="evidence" value="ECO:0007669"/>
    <property type="project" value="InterPro"/>
</dbReference>
<feature type="compositionally biased region" description="Basic and acidic residues" evidence="1">
    <location>
        <begin position="128"/>
        <end position="146"/>
    </location>
</feature>
<dbReference type="EMBL" id="ADAS02000034">
    <property type="protein sequence ID" value="OAV94918.1"/>
    <property type="molecule type" value="Genomic_DNA"/>
</dbReference>
<protein>
    <recommendedName>
        <fullName evidence="5">Zn(2)-C6 fungal-type domain-containing protein</fullName>
    </recommendedName>
</protein>
<evidence type="ECO:0000256" key="1">
    <source>
        <dbReference type="SAM" id="MobiDB-lite"/>
    </source>
</evidence>
<organism evidence="2">
    <name type="scientific">Puccinia triticina (isolate 1-1 / race 1 (BBBD))</name>
    <name type="common">Brown leaf rust fungus</name>
    <dbReference type="NCBI Taxonomy" id="630390"/>
    <lineage>
        <taxon>Eukaryota</taxon>
        <taxon>Fungi</taxon>
        <taxon>Dikarya</taxon>
        <taxon>Basidiomycota</taxon>
        <taxon>Pucciniomycotina</taxon>
        <taxon>Pucciniomycetes</taxon>
        <taxon>Pucciniales</taxon>
        <taxon>Pucciniaceae</taxon>
        <taxon>Puccinia</taxon>
    </lineage>
</organism>
<dbReference type="CDD" id="cd00067">
    <property type="entry name" value="GAL4"/>
    <property type="match status" value="1"/>
</dbReference>
<evidence type="ECO:0008006" key="5">
    <source>
        <dbReference type="Google" id="ProtNLM"/>
    </source>
</evidence>
<feature type="compositionally biased region" description="Low complexity" evidence="1">
    <location>
        <begin position="308"/>
        <end position="321"/>
    </location>
</feature>
<dbReference type="Proteomes" id="UP000005240">
    <property type="component" value="Unassembled WGS sequence"/>
</dbReference>
<feature type="compositionally biased region" description="Low complexity" evidence="1">
    <location>
        <begin position="516"/>
        <end position="538"/>
    </location>
</feature>